<dbReference type="RefSeq" id="WP_008446545.1">
    <property type="nucleotide sequence ID" value="NZ_JRNU01000005.1"/>
</dbReference>
<proteinExistence type="predicted"/>
<dbReference type="EMBL" id="JRNU01000005">
    <property type="protein sequence ID" value="KGF52958.1"/>
    <property type="molecule type" value="Genomic_DNA"/>
</dbReference>
<dbReference type="AlphaFoldDB" id="A0A096B0W9"/>
<keyword evidence="2" id="KW-1185">Reference proteome</keyword>
<comment type="caution">
    <text evidence="1">The sequence shown here is derived from an EMBL/GenBank/DDBJ whole genome shotgun (WGS) entry which is preliminary data.</text>
</comment>
<sequence length="217" mass="25756">MKQYLINHSKGLSAKLMKYPRDWYHKKLAKRNNNSSPTIICNNCTGGVILHDLGLRFNSPTINTLFYSFDDFLFFVKNIKAFSNVEMFEIKQDTHSYPVGGLELNGKVIKIGLVHYRSFLQGKLKWHERFKRIRYNNIYIIYEGGGIEEKCLNDFAKIPFKKRIYSCTNSYMQNKFAFYQGHDLYFNWYPGKILDYKHLLGLKRFLDDFNYISFLNT</sequence>
<organism evidence="1 2">
    <name type="scientific">Prevotella amnii DNF00058</name>
    <dbReference type="NCBI Taxonomy" id="1401066"/>
    <lineage>
        <taxon>Bacteria</taxon>
        <taxon>Pseudomonadati</taxon>
        <taxon>Bacteroidota</taxon>
        <taxon>Bacteroidia</taxon>
        <taxon>Bacteroidales</taxon>
        <taxon>Prevotellaceae</taxon>
        <taxon>Prevotella</taxon>
    </lineage>
</organism>
<dbReference type="InterPro" id="IPR015037">
    <property type="entry name" value="DUF1919"/>
</dbReference>
<accession>A0A096B0W9</accession>
<reference evidence="1 2" key="1">
    <citation type="submission" date="2014-07" db="EMBL/GenBank/DDBJ databases">
        <authorList>
            <person name="McCorrison J."/>
            <person name="Sanka R."/>
            <person name="Torralba M."/>
            <person name="Gillis M."/>
            <person name="Haft D.H."/>
            <person name="Methe B."/>
            <person name="Sutton G."/>
            <person name="Nelson K.E."/>
        </authorList>
    </citation>
    <scope>NUCLEOTIDE SEQUENCE [LARGE SCALE GENOMIC DNA]</scope>
    <source>
        <strain evidence="1 2">DNF00058</strain>
    </source>
</reference>
<dbReference type="SUPFAM" id="SSF142795">
    <property type="entry name" value="CAC2185-like"/>
    <property type="match status" value="1"/>
</dbReference>
<gene>
    <name evidence="1" type="ORF">HMPREF9302_02125</name>
</gene>
<dbReference type="Proteomes" id="UP000029614">
    <property type="component" value="Unassembled WGS sequence"/>
</dbReference>
<name>A0A096B0W9_9BACT</name>
<dbReference type="InterPro" id="IPR037226">
    <property type="entry name" value="CAC2185-like_sf"/>
</dbReference>
<dbReference type="Pfam" id="PF08942">
    <property type="entry name" value="DUF1919"/>
    <property type="match status" value="1"/>
</dbReference>
<protein>
    <submittedName>
        <fullName evidence="1">Uncharacterized protein</fullName>
    </submittedName>
</protein>
<evidence type="ECO:0000313" key="1">
    <source>
        <dbReference type="EMBL" id="KGF52958.1"/>
    </source>
</evidence>
<evidence type="ECO:0000313" key="2">
    <source>
        <dbReference type="Proteomes" id="UP000029614"/>
    </source>
</evidence>
<dbReference type="OrthoDB" id="6636518at2"/>